<comment type="caution">
    <text evidence="10">The sequence shown here is derived from an EMBL/GenBank/DDBJ whole genome shotgun (WGS) entry which is preliminary data.</text>
</comment>
<dbReference type="GO" id="GO:0005525">
    <property type="term" value="F:GTP binding"/>
    <property type="evidence" value="ECO:0007669"/>
    <property type="project" value="UniProtKB-UniRule"/>
</dbReference>
<dbReference type="InterPro" id="IPR000640">
    <property type="entry name" value="EFG_V-like"/>
</dbReference>
<name>A0A0R2JHK6_9LACO</name>
<dbReference type="NCBIfam" id="TIGR01393">
    <property type="entry name" value="lepA"/>
    <property type="match status" value="1"/>
</dbReference>
<evidence type="ECO:0000313" key="10">
    <source>
        <dbReference type="EMBL" id="KRN76824.1"/>
    </source>
</evidence>
<dbReference type="InterPro" id="IPR006297">
    <property type="entry name" value="EF-4"/>
</dbReference>
<dbReference type="Pfam" id="PF06421">
    <property type="entry name" value="LepA_C"/>
    <property type="match status" value="1"/>
</dbReference>
<dbReference type="PRINTS" id="PR00315">
    <property type="entry name" value="ELONGATNFCT"/>
</dbReference>
<evidence type="ECO:0000256" key="2">
    <source>
        <dbReference type="ARBA" id="ARBA00022741"/>
    </source>
</evidence>
<dbReference type="Gene3D" id="3.30.70.870">
    <property type="entry name" value="Elongation Factor G (Translational Gtpase), domain 3"/>
    <property type="match status" value="1"/>
</dbReference>
<dbReference type="Pfam" id="PF00009">
    <property type="entry name" value="GTP_EFTU"/>
    <property type="match status" value="1"/>
</dbReference>
<dbReference type="InterPro" id="IPR038363">
    <property type="entry name" value="LepA_C_sf"/>
</dbReference>
<gene>
    <name evidence="7" type="primary">lepA</name>
    <name evidence="10" type="ORF">IV67_GL000333</name>
</gene>
<dbReference type="NCBIfam" id="TIGR00231">
    <property type="entry name" value="small_GTP"/>
    <property type="match status" value="1"/>
</dbReference>
<dbReference type="GO" id="GO:0003924">
    <property type="term" value="F:GTPase activity"/>
    <property type="evidence" value="ECO:0007669"/>
    <property type="project" value="UniProtKB-UniRule"/>
</dbReference>
<dbReference type="Pfam" id="PF00679">
    <property type="entry name" value="EFG_C"/>
    <property type="match status" value="1"/>
</dbReference>
<evidence type="ECO:0000256" key="3">
    <source>
        <dbReference type="ARBA" id="ARBA00022801"/>
    </source>
</evidence>
<dbReference type="GO" id="GO:0043022">
    <property type="term" value="F:ribosome binding"/>
    <property type="evidence" value="ECO:0007669"/>
    <property type="project" value="UniProtKB-UniRule"/>
</dbReference>
<keyword evidence="4 7" id="KW-0648">Protein biosynthesis</keyword>
<sequence length="605" mass="67895">MTAHSDKNQKKVQMPKAQQFIRNFAIIAHIDHGKSTLADRIMETTNTVSNRESSDQLLDDLAVEQMHGVTVKSRTVRNYYVDPEGQEFEYNLIDTPGHVDFNYEVSRSLSATDGVLLLVDATKGVQAQTVANYRLAQEAQLTVIPIINKIDNQMADVEKTQAELIDLDDRFTPENTLKISAKTGIGIDDVLLAIRDRLPAPSGDPQAPLKGLIFDTKFDPYQGVLVQARIFDGTLTKDMALNFMAQNVNAQPKEIGFYTPLETETPALSAGDVGYIMTGIKDAHAIQVGDTVTSKKAPTDTPFPGYQTIEPMVYAGIYPHDGEYKELKIAIEKLALNDAAFQYEPEQSEALGMGFRGGFLGIFHLQIIRERLQAEFGLDVLTTMPNSTYRVSVKNQDKPLYIENPTQFPDYNLLTKVEEPYVRAKITAPDNQLNDIMRLAEGRRGVLQDLETIGDMLLITYKMPISEIAYDFFNELKSVSHGFATLSTERDDYDESDLVRLDIQIDYTAVDALTFVMHRLRVDQFAQEIVQKLTELVPRKLQQMPVQAVVEGRVISRGNIPPLRKAAASSSKTSKKQQQMRRQGQKNQVELPQSVFDAILDMNRH</sequence>
<dbReference type="InterPro" id="IPR009000">
    <property type="entry name" value="Transl_B-barrel_sf"/>
</dbReference>
<dbReference type="InterPro" id="IPR035654">
    <property type="entry name" value="LepA_IV"/>
</dbReference>
<dbReference type="Gene3D" id="3.30.70.240">
    <property type="match status" value="1"/>
</dbReference>
<dbReference type="Proteomes" id="UP000051673">
    <property type="component" value="Unassembled WGS sequence"/>
</dbReference>
<feature type="binding site" evidence="7">
    <location>
        <begin position="148"/>
        <end position="151"/>
    </location>
    <ligand>
        <name>GTP</name>
        <dbReference type="ChEBI" id="CHEBI:37565"/>
    </ligand>
</feature>
<dbReference type="GO" id="GO:0003746">
    <property type="term" value="F:translation elongation factor activity"/>
    <property type="evidence" value="ECO:0007669"/>
    <property type="project" value="UniProtKB-UniRule"/>
</dbReference>
<dbReference type="Gene3D" id="3.40.50.300">
    <property type="entry name" value="P-loop containing nucleotide triphosphate hydrolases"/>
    <property type="match status" value="1"/>
</dbReference>
<dbReference type="EMBL" id="JQCD01000024">
    <property type="protein sequence ID" value="KRN76824.1"/>
    <property type="molecule type" value="Genomic_DNA"/>
</dbReference>
<organism evidence="10 11">
    <name type="scientific">Weissella minor</name>
    <dbReference type="NCBI Taxonomy" id="1620"/>
    <lineage>
        <taxon>Bacteria</taxon>
        <taxon>Bacillati</taxon>
        <taxon>Bacillota</taxon>
        <taxon>Bacilli</taxon>
        <taxon>Lactobacillales</taxon>
        <taxon>Lactobacillaceae</taxon>
        <taxon>Weissella</taxon>
    </lineage>
</organism>
<dbReference type="GO" id="GO:0005886">
    <property type="term" value="C:plasma membrane"/>
    <property type="evidence" value="ECO:0007669"/>
    <property type="project" value="UniProtKB-SubCell"/>
</dbReference>
<dbReference type="SUPFAM" id="SSF52540">
    <property type="entry name" value="P-loop containing nucleoside triphosphate hydrolases"/>
    <property type="match status" value="1"/>
</dbReference>
<dbReference type="Gene3D" id="3.30.70.2570">
    <property type="entry name" value="Elongation factor 4, C-terminal domain"/>
    <property type="match status" value="1"/>
</dbReference>
<proteinExistence type="inferred from homology"/>
<evidence type="ECO:0000256" key="7">
    <source>
        <dbReference type="HAMAP-Rule" id="MF_00071"/>
    </source>
</evidence>
<dbReference type="CDD" id="cd03709">
    <property type="entry name" value="lepA_C"/>
    <property type="match status" value="1"/>
</dbReference>
<evidence type="ECO:0000259" key="9">
    <source>
        <dbReference type="PROSITE" id="PS51722"/>
    </source>
</evidence>
<feature type="binding site" evidence="7">
    <location>
        <begin position="31"/>
        <end position="36"/>
    </location>
    <ligand>
        <name>GTP</name>
        <dbReference type="ChEBI" id="CHEBI:37565"/>
    </ligand>
</feature>
<accession>A0A0R2JHK6</accession>
<dbReference type="GO" id="GO:0045727">
    <property type="term" value="P:positive regulation of translation"/>
    <property type="evidence" value="ECO:0007669"/>
    <property type="project" value="UniProtKB-UniRule"/>
</dbReference>
<dbReference type="InterPro" id="IPR027417">
    <property type="entry name" value="P-loop_NTPase"/>
</dbReference>
<dbReference type="PATRIC" id="fig|1620.3.peg.337"/>
<dbReference type="SUPFAM" id="SSF54980">
    <property type="entry name" value="EF-G C-terminal domain-like"/>
    <property type="match status" value="2"/>
</dbReference>
<evidence type="ECO:0000256" key="6">
    <source>
        <dbReference type="ARBA" id="ARBA00023136"/>
    </source>
</evidence>
<dbReference type="PANTHER" id="PTHR43512:SF4">
    <property type="entry name" value="TRANSLATION FACTOR GUF1 HOMOLOG, CHLOROPLASTIC"/>
    <property type="match status" value="1"/>
</dbReference>
<dbReference type="AlphaFoldDB" id="A0A0R2JHK6"/>
<keyword evidence="3 7" id="KW-0378">Hydrolase</keyword>
<dbReference type="SMART" id="SM00838">
    <property type="entry name" value="EFG_C"/>
    <property type="match status" value="1"/>
</dbReference>
<comment type="function">
    <text evidence="7">Required for accurate and efficient protein synthesis under certain stress conditions. May act as a fidelity factor of the translation reaction, by catalyzing a one-codon backward translocation of tRNAs on improperly translocated ribosomes. Back-translocation proceeds from a post-translocation (POST) complex to a pre-translocation (PRE) complex, thus giving elongation factor G a second chance to translocate the tRNAs correctly. Binds to ribosomes in a GTP-dependent manner.</text>
</comment>
<evidence type="ECO:0000256" key="1">
    <source>
        <dbReference type="ARBA" id="ARBA00005454"/>
    </source>
</evidence>
<comment type="catalytic activity">
    <reaction evidence="7">
        <text>GTP + H2O = GDP + phosphate + H(+)</text>
        <dbReference type="Rhea" id="RHEA:19669"/>
        <dbReference type="ChEBI" id="CHEBI:15377"/>
        <dbReference type="ChEBI" id="CHEBI:15378"/>
        <dbReference type="ChEBI" id="CHEBI:37565"/>
        <dbReference type="ChEBI" id="CHEBI:43474"/>
        <dbReference type="ChEBI" id="CHEBI:58189"/>
        <dbReference type="EC" id="3.6.5.n1"/>
    </reaction>
</comment>
<dbReference type="Gene3D" id="2.40.30.10">
    <property type="entry name" value="Translation factors"/>
    <property type="match status" value="1"/>
</dbReference>
<comment type="subcellular location">
    <subcellularLocation>
        <location evidence="7">Cell membrane</location>
        <topology evidence="7">Peripheral membrane protein</topology>
        <orientation evidence="7">Cytoplasmic side</orientation>
    </subcellularLocation>
</comment>
<evidence type="ECO:0000256" key="4">
    <source>
        <dbReference type="ARBA" id="ARBA00022917"/>
    </source>
</evidence>
<dbReference type="EC" id="3.6.5.n1" evidence="7"/>
<evidence type="ECO:0000256" key="8">
    <source>
        <dbReference type="SAM" id="MobiDB-lite"/>
    </source>
</evidence>
<comment type="similarity">
    <text evidence="1 7">Belongs to the TRAFAC class translation factor GTPase superfamily. Classic translation factor GTPase family. LepA subfamily.</text>
</comment>
<dbReference type="InterPro" id="IPR000795">
    <property type="entry name" value="T_Tr_GTP-bd_dom"/>
</dbReference>
<dbReference type="SUPFAM" id="SSF50447">
    <property type="entry name" value="Translation proteins"/>
    <property type="match status" value="1"/>
</dbReference>
<dbReference type="InterPro" id="IPR013842">
    <property type="entry name" value="LepA_CTD"/>
</dbReference>
<dbReference type="InterPro" id="IPR035647">
    <property type="entry name" value="EFG_III/V"/>
</dbReference>
<dbReference type="PANTHER" id="PTHR43512">
    <property type="entry name" value="TRANSLATION FACTOR GUF1-RELATED"/>
    <property type="match status" value="1"/>
</dbReference>
<keyword evidence="7" id="KW-1003">Cell membrane</keyword>
<dbReference type="InterPro" id="IPR005225">
    <property type="entry name" value="Small_GTP-bd"/>
</dbReference>
<keyword evidence="6 7" id="KW-0472">Membrane</keyword>
<feature type="region of interest" description="Disordered" evidence="8">
    <location>
        <begin position="561"/>
        <end position="588"/>
    </location>
</feature>
<dbReference type="STRING" id="1620.IV67_GL000333"/>
<evidence type="ECO:0000313" key="11">
    <source>
        <dbReference type="Proteomes" id="UP000051673"/>
    </source>
</evidence>
<dbReference type="PROSITE" id="PS51722">
    <property type="entry name" value="G_TR_2"/>
    <property type="match status" value="1"/>
</dbReference>
<protein>
    <recommendedName>
        <fullName evidence="7">Elongation factor 4</fullName>
        <shortName evidence="7">EF-4</shortName>
        <ecNumber evidence="7">3.6.5.n1</ecNumber>
    </recommendedName>
    <alternativeName>
        <fullName evidence="7">Ribosomal back-translocase LepA</fullName>
    </alternativeName>
</protein>
<evidence type="ECO:0000256" key="5">
    <source>
        <dbReference type="ARBA" id="ARBA00023134"/>
    </source>
</evidence>
<keyword evidence="2 7" id="KW-0547">Nucleotide-binding</keyword>
<reference evidence="10 11" key="1">
    <citation type="journal article" date="2015" name="Genome Announc.">
        <title>Expanding the biotechnology potential of lactobacilli through comparative genomics of 213 strains and associated genera.</title>
        <authorList>
            <person name="Sun Z."/>
            <person name="Harris H.M."/>
            <person name="McCann A."/>
            <person name="Guo C."/>
            <person name="Argimon S."/>
            <person name="Zhang W."/>
            <person name="Yang X."/>
            <person name="Jeffery I.B."/>
            <person name="Cooney J.C."/>
            <person name="Kagawa T.F."/>
            <person name="Liu W."/>
            <person name="Song Y."/>
            <person name="Salvetti E."/>
            <person name="Wrobel A."/>
            <person name="Rasinkangas P."/>
            <person name="Parkhill J."/>
            <person name="Rea M.C."/>
            <person name="O'Sullivan O."/>
            <person name="Ritari J."/>
            <person name="Douillard F.P."/>
            <person name="Paul Ross R."/>
            <person name="Yang R."/>
            <person name="Briner A.E."/>
            <person name="Felis G.E."/>
            <person name="de Vos W.M."/>
            <person name="Barrangou R."/>
            <person name="Klaenhammer T.R."/>
            <person name="Caufield P.W."/>
            <person name="Cui Y."/>
            <person name="Zhang H."/>
            <person name="O'Toole P.W."/>
        </authorList>
    </citation>
    <scope>NUCLEOTIDE SEQUENCE [LARGE SCALE GENOMIC DNA]</scope>
    <source>
        <strain evidence="10 11">DSM 20014</strain>
    </source>
</reference>
<dbReference type="HAMAP" id="MF_00071">
    <property type="entry name" value="LepA"/>
    <property type="match status" value="1"/>
</dbReference>
<keyword evidence="11" id="KW-1185">Reference proteome</keyword>
<keyword evidence="5 7" id="KW-0342">GTP-binding</keyword>
<feature type="domain" description="Tr-type G" evidence="9">
    <location>
        <begin position="19"/>
        <end position="202"/>
    </location>
</feature>